<reference evidence="1" key="1">
    <citation type="submission" date="2021-10" db="EMBL/GenBank/DDBJ databases">
        <title>De novo Genome Assembly of Clathrus columnatus (Basidiomycota, Fungi) Using Illumina and Nanopore Sequence Data.</title>
        <authorList>
            <person name="Ogiso-Tanaka E."/>
            <person name="Itagaki H."/>
            <person name="Hosoya T."/>
            <person name="Hosaka K."/>
        </authorList>
    </citation>
    <scope>NUCLEOTIDE SEQUENCE</scope>
    <source>
        <strain evidence="1">MO-923</strain>
    </source>
</reference>
<dbReference type="AlphaFoldDB" id="A0AAV5AEE3"/>
<name>A0AAV5AEE3_9AGAM</name>
<protein>
    <submittedName>
        <fullName evidence="1">Uncharacterized protein</fullName>
    </submittedName>
</protein>
<evidence type="ECO:0000313" key="1">
    <source>
        <dbReference type="EMBL" id="GJJ12645.1"/>
    </source>
</evidence>
<dbReference type="EMBL" id="BPWL01000007">
    <property type="protein sequence ID" value="GJJ12645.1"/>
    <property type="molecule type" value="Genomic_DNA"/>
</dbReference>
<organism evidence="1 2">
    <name type="scientific">Clathrus columnatus</name>
    <dbReference type="NCBI Taxonomy" id="1419009"/>
    <lineage>
        <taxon>Eukaryota</taxon>
        <taxon>Fungi</taxon>
        <taxon>Dikarya</taxon>
        <taxon>Basidiomycota</taxon>
        <taxon>Agaricomycotina</taxon>
        <taxon>Agaricomycetes</taxon>
        <taxon>Phallomycetidae</taxon>
        <taxon>Phallales</taxon>
        <taxon>Clathraceae</taxon>
        <taxon>Clathrus</taxon>
    </lineage>
</organism>
<proteinExistence type="predicted"/>
<sequence length="197" mass="22022">MNACPWIYFNGSPGVGKLTIAKQLRDLIPGSKVIHNHLVIELCLGAFERGSQEYEDLRKAVRNEVLSAISTSEKGRETTYIFTGSHGADTSVGPMIARQHSDHAKAQNIPFISVIMTCEEEEHLRRVTSADRKFKLNDIDSLKKTVSSGELFAFQCEYEINPLDVTNLSPLEGAKVIYDFIQECMTKEKLKSTHTTS</sequence>
<gene>
    <name evidence="1" type="ORF">Clacol_006889</name>
</gene>
<dbReference type="Gene3D" id="3.40.50.300">
    <property type="entry name" value="P-loop containing nucleotide triphosphate hydrolases"/>
    <property type="match status" value="1"/>
</dbReference>
<dbReference type="InterPro" id="IPR027417">
    <property type="entry name" value="P-loop_NTPase"/>
</dbReference>
<comment type="caution">
    <text evidence="1">The sequence shown here is derived from an EMBL/GenBank/DDBJ whole genome shotgun (WGS) entry which is preliminary data.</text>
</comment>
<evidence type="ECO:0000313" key="2">
    <source>
        <dbReference type="Proteomes" id="UP001050691"/>
    </source>
</evidence>
<accession>A0AAV5AEE3</accession>
<dbReference type="SUPFAM" id="SSF52540">
    <property type="entry name" value="P-loop containing nucleoside triphosphate hydrolases"/>
    <property type="match status" value="1"/>
</dbReference>
<dbReference type="Proteomes" id="UP001050691">
    <property type="component" value="Unassembled WGS sequence"/>
</dbReference>
<keyword evidence="2" id="KW-1185">Reference proteome</keyword>